<dbReference type="EMBL" id="JAFGIX010000070">
    <property type="protein sequence ID" value="MBN1574256.1"/>
    <property type="molecule type" value="Genomic_DNA"/>
</dbReference>
<dbReference type="Proteomes" id="UP000809273">
    <property type="component" value="Unassembled WGS sequence"/>
</dbReference>
<protein>
    <submittedName>
        <fullName evidence="1">Uncharacterized protein</fullName>
    </submittedName>
</protein>
<comment type="caution">
    <text evidence="1">The sequence shown here is derived from an EMBL/GenBank/DDBJ whole genome shotgun (WGS) entry which is preliminary data.</text>
</comment>
<reference evidence="1" key="1">
    <citation type="journal article" date="2021" name="Environ. Microbiol.">
        <title>Genomic characterization of three novel Desulfobacterota classes expand the metabolic and phylogenetic diversity of the phylum.</title>
        <authorList>
            <person name="Murphy C.L."/>
            <person name="Biggerstaff J."/>
            <person name="Eichhorn A."/>
            <person name="Ewing E."/>
            <person name="Shahan R."/>
            <person name="Soriano D."/>
            <person name="Stewart S."/>
            <person name="VanMol K."/>
            <person name="Walker R."/>
            <person name="Walters P."/>
            <person name="Elshahed M.S."/>
            <person name="Youssef N.H."/>
        </authorList>
    </citation>
    <scope>NUCLEOTIDE SEQUENCE</scope>
    <source>
        <strain evidence="1">Zod_Metabat.24</strain>
    </source>
</reference>
<accession>A0A9D8KIJ1</accession>
<proteinExistence type="predicted"/>
<evidence type="ECO:0000313" key="1">
    <source>
        <dbReference type="EMBL" id="MBN1574256.1"/>
    </source>
</evidence>
<gene>
    <name evidence="1" type="ORF">JW984_13745</name>
</gene>
<organism evidence="1 2">
    <name type="scientific">Candidatus Zymogenus saltonus</name>
    <dbReference type="NCBI Taxonomy" id="2844893"/>
    <lineage>
        <taxon>Bacteria</taxon>
        <taxon>Deltaproteobacteria</taxon>
        <taxon>Candidatus Zymogenia</taxon>
        <taxon>Candidatus Zymogeniales</taxon>
        <taxon>Candidatus Zymogenaceae</taxon>
        <taxon>Candidatus Zymogenus</taxon>
    </lineage>
</organism>
<sequence length="71" mass="8102">MSSLAGVITGLSEKDLRKYDFTTIMSKDEVRWPRGVQPRGNPRLSAGMIIGFEDRDEKRRKIKSSKTKGFK</sequence>
<evidence type="ECO:0000313" key="2">
    <source>
        <dbReference type="Proteomes" id="UP000809273"/>
    </source>
</evidence>
<name>A0A9D8KIJ1_9DELT</name>
<reference evidence="1" key="2">
    <citation type="submission" date="2021-01" db="EMBL/GenBank/DDBJ databases">
        <authorList>
            <person name="Hahn C.R."/>
            <person name="Youssef N.H."/>
            <person name="Elshahed M."/>
        </authorList>
    </citation>
    <scope>NUCLEOTIDE SEQUENCE</scope>
    <source>
        <strain evidence="1">Zod_Metabat.24</strain>
    </source>
</reference>
<dbReference type="AlphaFoldDB" id="A0A9D8KIJ1"/>